<evidence type="ECO:0000313" key="2">
    <source>
        <dbReference type="Proteomes" id="UP001066276"/>
    </source>
</evidence>
<keyword evidence="2" id="KW-1185">Reference proteome</keyword>
<proteinExistence type="predicted"/>
<dbReference type="Proteomes" id="UP001066276">
    <property type="component" value="Chromosome 6"/>
</dbReference>
<dbReference type="AlphaFoldDB" id="A0AAV7R392"/>
<gene>
    <name evidence="1" type="ORF">NDU88_011955</name>
</gene>
<accession>A0AAV7R392</accession>
<comment type="caution">
    <text evidence="1">The sequence shown here is derived from an EMBL/GenBank/DDBJ whole genome shotgun (WGS) entry which is preliminary data.</text>
</comment>
<evidence type="ECO:0000313" key="1">
    <source>
        <dbReference type="EMBL" id="KAJ1145669.1"/>
    </source>
</evidence>
<reference evidence="1" key="1">
    <citation type="journal article" date="2022" name="bioRxiv">
        <title>Sequencing and chromosome-scale assembly of the giantPleurodeles waltlgenome.</title>
        <authorList>
            <person name="Brown T."/>
            <person name="Elewa A."/>
            <person name="Iarovenko S."/>
            <person name="Subramanian E."/>
            <person name="Araus A.J."/>
            <person name="Petzold A."/>
            <person name="Susuki M."/>
            <person name="Suzuki K.-i.T."/>
            <person name="Hayashi T."/>
            <person name="Toyoda A."/>
            <person name="Oliveira C."/>
            <person name="Osipova E."/>
            <person name="Leigh N.D."/>
            <person name="Simon A."/>
            <person name="Yun M.H."/>
        </authorList>
    </citation>
    <scope>NUCLEOTIDE SEQUENCE</scope>
    <source>
        <strain evidence="1">20211129_DDA</strain>
        <tissue evidence="1">Liver</tissue>
    </source>
</reference>
<organism evidence="1 2">
    <name type="scientific">Pleurodeles waltl</name>
    <name type="common">Iberian ribbed newt</name>
    <dbReference type="NCBI Taxonomy" id="8319"/>
    <lineage>
        <taxon>Eukaryota</taxon>
        <taxon>Metazoa</taxon>
        <taxon>Chordata</taxon>
        <taxon>Craniata</taxon>
        <taxon>Vertebrata</taxon>
        <taxon>Euteleostomi</taxon>
        <taxon>Amphibia</taxon>
        <taxon>Batrachia</taxon>
        <taxon>Caudata</taxon>
        <taxon>Salamandroidea</taxon>
        <taxon>Salamandridae</taxon>
        <taxon>Pleurodelinae</taxon>
        <taxon>Pleurodeles</taxon>
    </lineage>
</organism>
<sequence length="124" mass="13678">MAATLDVVLWAHLQFGPVVHHILFHWTAAGGNLETHSYFNSYSSGSPLVVASSVFGELNNLVCRPLVLRIFEDRIILSLDPKFFPTVKSSFHRAQDIVLPVVPEAALDSDPSLSLLDILRALKV</sequence>
<name>A0AAV7R392_PLEWA</name>
<dbReference type="EMBL" id="JANPWB010000010">
    <property type="protein sequence ID" value="KAJ1145669.1"/>
    <property type="molecule type" value="Genomic_DNA"/>
</dbReference>
<protein>
    <submittedName>
        <fullName evidence="1">Uncharacterized protein</fullName>
    </submittedName>
</protein>